<name>A0ABN9DYR4_9NEOB</name>
<sequence>MFKGFVTFRTLIWLLSSVAPLVSDKICLHYKSFVTFRTLIWLLFGVNLFVFYKITLCCKRFVTFRTLKWFLTSVRLLLCDAFCLHCKTFHFPKKKMDFPRSSVVHIKSNLTKNLVPQSTC</sequence>
<evidence type="ECO:0008006" key="5">
    <source>
        <dbReference type="Google" id="ProtNLM"/>
    </source>
</evidence>
<evidence type="ECO:0000313" key="4">
    <source>
        <dbReference type="Proteomes" id="UP001162483"/>
    </source>
</evidence>
<dbReference type="EMBL" id="CATNWA010014830">
    <property type="protein sequence ID" value="CAI9576438.1"/>
    <property type="molecule type" value="Genomic_DNA"/>
</dbReference>
<dbReference type="PANTHER" id="PTHR33426:SF30">
    <property type="match status" value="1"/>
</dbReference>
<dbReference type="PANTHER" id="PTHR33426">
    <property type="entry name" value="C2H2-TYPE DOMAIN-CONTAINING PROTEIN"/>
    <property type="match status" value="1"/>
</dbReference>
<proteinExistence type="predicted"/>
<reference evidence="3" key="1">
    <citation type="submission" date="2023-05" db="EMBL/GenBank/DDBJ databases">
        <authorList>
            <person name="Stuckert A."/>
        </authorList>
    </citation>
    <scope>NUCLEOTIDE SEQUENCE</scope>
</reference>
<evidence type="ECO:0000256" key="2">
    <source>
        <dbReference type="SAM" id="SignalP"/>
    </source>
</evidence>
<keyword evidence="1" id="KW-1133">Transmembrane helix</keyword>
<keyword evidence="1" id="KW-0472">Membrane</keyword>
<keyword evidence="4" id="KW-1185">Reference proteome</keyword>
<feature type="non-terminal residue" evidence="3">
    <location>
        <position position="120"/>
    </location>
</feature>
<evidence type="ECO:0000313" key="3">
    <source>
        <dbReference type="EMBL" id="CAI9576438.1"/>
    </source>
</evidence>
<evidence type="ECO:0000256" key="1">
    <source>
        <dbReference type="SAM" id="Phobius"/>
    </source>
</evidence>
<accession>A0ABN9DYR4</accession>
<gene>
    <name evidence="3" type="ORF">SPARVUS_LOCUS8499456</name>
</gene>
<organism evidence="3 4">
    <name type="scientific">Staurois parvus</name>
    <dbReference type="NCBI Taxonomy" id="386267"/>
    <lineage>
        <taxon>Eukaryota</taxon>
        <taxon>Metazoa</taxon>
        <taxon>Chordata</taxon>
        <taxon>Craniata</taxon>
        <taxon>Vertebrata</taxon>
        <taxon>Euteleostomi</taxon>
        <taxon>Amphibia</taxon>
        <taxon>Batrachia</taxon>
        <taxon>Anura</taxon>
        <taxon>Neobatrachia</taxon>
        <taxon>Ranoidea</taxon>
        <taxon>Ranidae</taxon>
        <taxon>Staurois</taxon>
    </lineage>
</organism>
<protein>
    <recommendedName>
        <fullName evidence="5">Secreted protein</fullName>
    </recommendedName>
</protein>
<feature type="signal peptide" evidence="2">
    <location>
        <begin position="1"/>
        <end position="23"/>
    </location>
</feature>
<dbReference type="Proteomes" id="UP001162483">
    <property type="component" value="Unassembled WGS sequence"/>
</dbReference>
<keyword evidence="2" id="KW-0732">Signal</keyword>
<feature type="transmembrane region" description="Helical" evidence="1">
    <location>
        <begin position="39"/>
        <end position="58"/>
    </location>
</feature>
<keyword evidence="1" id="KW-0812">Transmembrane</keyword>
<comment type="caution">
    <text evidence="3">The sequence shown here is derived from an EMBL/GenBank/DDBJ whole genome shotgun (WGS) entry which is preliminary data.</text>
</comment>
<feature type="chain" id="PRO_5046766255" description="Secreted protein" evidence="2">
    <location>
        <begin position="24"/>
        <end position="120"/>
    </location>
</feature>